<sequence>MDAFYKDVERVGVVPVVVLDRVEDALPVADVLVRGGLPSAEVTFRTACAADAIREMSEKRPNLMVGAGTVLTLDQARRAVDAGARYIVTPGYNMEVVDWCLANEVPVLPAGVTPTEVTALVNKGLAVTKFFPAAQYGGLATIKALASVFVGHRFMPTGGVSTANLREYLECPAVLACGGTWMVKPDLIRSGDFDRMYQLTREAALLVREVRG</sequence>
<dbReference type="EMBL" id="JADCJZ010000002">
    <property type="protein sequence ID" value="MBE5024388.1"/>
    <property type="molecule type" value="Genomic_DNA"/>
</dbReference>
<evidence type="ECO:0000256" key="3">
    <source>
        <dbReference type="ARBA" id="ARBA00006906"/>
    </source>
</evidence>
<dbReference type="SUPFAM" id="SSF51569">
    <property type="entry name" value="Aldolase"/>
    <property type="match status" value="1"/>
</dbReference>
<evidence type="ECO:0000313" key="9">
    <source>
        <dbReference type="Proteomes" id="UP001194273"/>
    </source>
</evidence>
<comment type="catalytic activity">
    <reaction evidence="1">
        <text>2-dehydro-3-deoxy-6-phospho-D-gluconate = D-glyceraldehyde 3-phosphate + pyruvate</text>
        <dbReference type="Rhea" id="RHEA:17089"/>
        <dbReference type="ChEBI" id="CHEBI:15361"/>
        <dbReference type="ChEBI" id="CHEBI:57569"/>
        <dbReference type="ChEBI" id="CHEBI:59776"/>
        <dbReference type="EC" id="4.1.2.14"/>
    </reaction>
</comment>
<dbReference type="CDD" id="cd00452">
    <property type="entry name" value="KDPG_aldolase"/>
    <property type="match status" value="1"/>
</dbReference>
<dbReference type="InterPro" id="IPR000887">
    <property type="entry name" value="Aldlse_KDPG_KHG"/>
</dbReference>
<dbReference type="Pfam" id="PF01081">
    <property type="entry name" value="Aldolase"/>
    <property type="match status" value="1"/>
</dbReference>
<dbReference type="GO" id="GO:0008675">
    <property type="term" value="F:2-dehydro-3-deoxy-phosphogluconate aldolase activity"/>
    <property type="evidence" value="ECO:0007669"/>
    <property type="project" value="UniProtKB-EC"/>
</dbReference>
<dbReference type="InterPro" id="IPR013785">
    <property type="entry name" value="Aldolase_TIM"/>
</dbReference>
<evidence type="ECO:0000256" key="4">
    <source>
        <dbReference type="ARBA" id="ARBA00011233"/>
    </source>
</evidence>
<organism evidence="8 9">
    <name type="scientific">Thermophilibacter gallinarum</name>
    <dbReference type="NCBI Taxonomy" id="2779357"/>
    <lineage>
        <taxon>Bacteria</taxon>
        <taxon>Bacillati</taxon>
        <taxon>Actinomycetota</taxon>
        <taxon>Coriobacteriia</taxon>
        <taxon>Coriobacteriales</taxon>
        <taxon>Atopobiaceae</taxon>
        <taxon>Thermophilibacter</taxon>
    </lineage>
</organism>
<comment type="pathway">
    <text evidence="2">Carbohydrate acid metabolism; 2-dehydro-3-deoxy-D-gluconate degradation; D-glyceraldehyde 3-phosphate and pyruvate from 2-dehydro-3-deoxy-D-gluconate: step 2/2.</text>
</comment>
<dbReference type="Proteomes" id="UP001194273">
    <property type="component" value="Unassembled WGS sequence"/>
</dbReference>
<evidence type="ECO:0000256" key="2">
    <source>
        <dbReference type="ARBA" id="ARBA00004736"/>
    </source>
</evidence>
<comment type="caution">
    <text evidence="8">The sequence shown here is derived from an EMBL/GenBank/DDBJ whole genome shotgun (WGS) entry which is preliminary data.</text>
</comment>
<dbReference type="InterPro" id="IPR031337">
    <property type="entry name" value="KDPG/KHG_AS_1"/>
</dbReference>
<keyword evidence="6 8" id="KW-0456">Lyase</keyword>
<keyword evidence="7" id="KW-0119">Carbohydrate metabolism</keyword>
<evidence type="ECO:0000256" key="6">
    <source>
        <dbReference type="ARBA" id="ARBA00023239"/>
    </source>
</evidence>
<evidence type="ECO:0000313" key="8">
    <source>
        <dbReference type="EMBL" id="MBE5024388.1"/>
    </source>
</evidence>
<evidence type="ECO:0000256" key="7">
    <source>
        <dbReference type="ARBA" id="ARBA00023277"/>
    </source>
</evidence>
<comment type="similarity">
    <text evidence="3">Belongs to the KHG/KDPG aldolase family.</text>
</comment>
<dbReference type="NCBIfam" id="TIGR01182">
    <property type="entry name" value="eda"/>
    <property type="match status" value="1"/>
</dbReference>
<gene>
    <name evidence="8" type="primary">eda</name>
    <name evidence="8" type="ORF">INF26_05900</name>
</gene>
<dbReference type="PANTHER" id="PTHR30246:SF1">
    <property type="entry name" value="2-DEHYDRO-3-DEOXY-6-PHOSPHOGALACTONATE ALDOLASE-RELATED"/>
    <property type="match status" value="1"/>
</dbReference>
<protein>
    <recommendedName>
        <fullName evidence="5">2-dehydro-3-deoxy-phosphogluconate aldolase</fullName>
        <ecNumber evidence="5">4.1.2.14</ecNumber>
    </recommendedName>
</protein>
<comment type="subunit">
    <text evidence="4">Homotrimer.</text>
</comment>
<proteinExistence type="inferred from homology"/>
<name>A0ABR9QTI1_9ACTN</name>
<evidence type="ECO:0000256" key="1">
    <source>
        <dbReference type="ARBA" id="ARBA00000654"/>
    </source>
</evidence>
<dbReference type="PROSITE" id="PS00159">
    <property type="entry name" value="ALDOLASE_KDPG_KHG_1"/>
    <property type="match status" value="1"/>
</dbReference>
<dbReference type="PANTHER" id="PTHR30246">
    <property type="entry name" value="2-KETO-3-DEOXY-6-PHOSPHOGLUCONATE ALDOLASE"/>
    <property type="match status" value="1"/>
</dbReference>
<evidence type="ECO:0000256" key="5">
    <source>
        <dbReference type="ARBA" id="ARBA00013063"/>
    </source>
</evidence>
<reference evidence="8 9" key="1">
    <citation type="submission" date="2020-10" db="EMBL/GenBank/DDBJ databases">
        <title>ChiBAC.</title>
        <authorList>
            <person name="Zenner C."/>
            <person name="Hitch T.C.A."/>
            <person name="Clavel T."/>
        </authorList>
    </citation>
    <scope>NUCLEOTIDE SEQUENCE [LARGE SCALE GENOMIC DNA]</scope>
    <source>
        <strain evidence="8 9">DSM 107455</strain>
    </source>
</reference>
<keyword evidence="9" id="KW-1185">Reference proteome</keyword>
<dbReference type="GO" id="GO:0008700">
    <property type="term" value="F:(R,S)-4-hydroxy-2-oxoglutarate aldolase activity"/>
    <property type="evidence" value="ECO:0007669"/>
    <property type="project" value="UniProtKB-EC"/>
</dbReference>
<accession>A0ABR9QTI1</accession>
<dbReference type="Gene3D" id="3.20.20.70">
    <property type="entry name" value="Aldolase class I"/>
    <property type="match status" value="1"/>
</dbReference>
<dbReference type="EC" id="4.1.2.14" evidence="5"/>